<sequence length="99" mass="11385">MKTDMECKDLERSLETVLPEYAAYVAVLITLHDLAIFAKTSCITIDELDARVLMPRESLHRVLKTLVQCHIVREQNKCLSLTDKGTLLIEKIRWGKTRT</sequence>
<dbReference type="InterPro" id="IPR036388">
    <property type="entry name" value="WH-like_DNA-bd_sf"/>
</dbReference>
<name>A0A832YYB8_9CREN</name>
<dbReference type="SUPFAM" id="SSF46785">
    <property type="entry name" value="Winged helix' DNA-binding domain"/>
    <property type="match status" value="1"/>
</dbReference>
<dbReference type="InterPro" id="IPR036390">
    <property type="entry name" value="WH_DNA-bd_sf"/>
</dbReference>
<evidence type="ECO:0000313" key="2">
    <source>
        <dbReference type="Proteomes" id="UP000605805"/>
    </source>
</evidence>
<proteinExistence type="predicted"/>
<comment type="caution">
    <text evidence="1">The sequence shown here is derived from an EMBL/GenBank/DDBJ whole genome shotgun (WGS) entry which is preliminary data.</text>
</comment>
<dbReference type="AlphaFoldDB" id="A0A832YYB8"/>
<organism evidence="1 2">
    <name type="scientific">Ignisphaera aggregans</name>
    <dbReference type="NCBI Taxonomy" id="334771"/>
    <lineage>
        <taxon>Archaea</taxon>
        <taxon>Thermoproteota</taxon>
        <taxon>Thermoprotei</taxon>
        <taxon>Desulfurococcales</taxon>
        <taxon>Desulfurococcaceae</taxon>
        <taxon>Ignisphaera</taxon>
    </lineage>
</organism>
<protein>
    <submittedName>
        <fullName evidence="1">Uncharacterized protein</fullName>
    </submittedName>
</protein>
<dbReference type="Gene3D" id="1.10.10.10">
    <property type="entry name" value="Winged helix-like DNA-binding domain superfamily/Winged helix DNA-binding domain"/>
    <property type="match status" value="1"/>
</dbReference>
<dbReference type="Proteomes" id="UP000605805">
    <property type="component" value="Unassembled WGS sequence"/>
</dbReference>
<dbReference type="EMBL" id="DQTV01000088">
    <property type="protein sequence ID" value="HIP57358.1"/>
    <property type="molecule type" value="Genomic_DNA"/>
</dbReference>
<accession>A0A832YYB8</accession>
<reference evidence="1" key="1">
    <citation type="journal article" date="2020" name="ISME J.">
        <title>Gammaproteobacteria mediating utilization of methyl-, sulfur- and petroleum organic compounds in deep ocean hydrothermal plumes.</title>
        <authorList>
            <person name="Zhou Z."/>
            <person name="Liu Y."/>
            <person name="Pan J."/>
            <person name="Cron B.R."/>
            <person name="Toner B.M."/>
            <person name="Anantharaman K."/>
            <person name="Breier J.A."/>
            <person name="Dick G.J."/>
            <person name="Li M."/>
        </authorList>
    </citation>
    <scope>NUCLEOTIDE SEQUENCE</scope>
    <source>
        <strain evidence="1">SZUA-1435</strain>
    </source>
</reference>
<evidence type="ECO:0000313" key="1">
    <source>
        <dbReference type="EMBL" id="HIP57358.1"/>
    </source>
</evidence>
<gene>
    <name evidence="1" type="ORF">EYH02_04745</name>
</gene>